<dbReference type="GO" id="GO:0016740">
    <property type="term" value="F:transferase activity"/>
    <property type="evidence" value="ECO:0007669"/>
    <property type="project" value="UniProtKB-KW"/>
</dbReference>
<organism evidence="7">
    <name type="scientific">Dermatophagoides farinae</name>
    <name type="common">American house dust mite</name>
    <dbReference type="NCBI Taxonomy" id="6954"/>
    <lineage>
        <taxon>Eukaryota</taxon>
        <taxon>Metazoa</taxon>
        <taxon>Ecdysozoa</taxon>
        <taxon>Arthropoda</taxon>
        <taxon>Chelicerata</taxon>
        <taxon>Arachnida</taxon>
        <taxon>Acari</taxon>
        <taxon>Acariformes</taxon>
        <taxon>Sarcoptiformes</taxon>
        <taxon>Astigmata</taxon>
        <taxon>Psoroptidia</taxon>
        <taxon>Analgoidea</taxon>
        <taxon>Pyroglyphidae</taxon>
        <taxon>Dermatophagoidinae</taxon>
        <taxon>Dermatophagoides</taxon>
    </lineage>
</organism>
<protein>
    <submittedName>
        <fullName evidence="7">Abc1-like protein 2</fullName>
    </submittedName>
</protein>
<dbReference type="EMBL" id="SDOV01000003">
    <property type="protein sequence ID" value="KAH7642962.1"/>
    <property type="molecule type" value="Genomic_DNA"/>
</dbReference>
<dbReference type="GO" id="GO:0005524">
    <property type="term" value="F:ATP binding"/>
    <property type="evidence" value="ECO:0007669"/>
    <property type="project" value="UniProtKB-KW"/>
</dbReference>
<dbReference type="SUPFAM" id="SSF56112">
    <property type="entry name" value="Protein kinase-like (PK-like)"/>
    <property type="match status" value="1"/>
</dbReference>
<name>A0A9D4P2R9_DERFA</name>
<comment type="caution">
    <text evidence="7">The sequence shown here is derived from an EMBL/GenBank/DDBJ whole genome shotgun (WGS) entry which is preliminary data.</text>
</comment>
<evidence type="ECO:0000256" key="2">
    <source>
        <dbReference type="ARBA" id="ARBA00009670"/>
    </source>
</evidence>
<dbReference type="InterPro" id="IPR034646">
    <property type="entry name" value="ADCK3_dom"/>
</dbReference>
<dbReference type="PANTHER" id="PTHR43851:SF3">
    <property type="entry name" value="COENZYME Q8"/>
    <property type="match status" value="1"/>
</dbReference>
<dbReference type="Proteomes" id="UP000828236">
    <property type="component" value="Unassembled WGS sequence"/>
</dbReference>
<keyword evidence="5" id="KW-0067">ATP-binding</keyword>
<dbReference type="PANTHER" id="PTHR43851">
    <property type="match status" value="1"/>
</dbReference>
<sequence length="659" mass="74993">MSSNYRIFLHFLTTLDDAINVATGLRGNPHLMNRIRQSLNEQSKINVSKLKKFQQSSSSSSSEFRKLKIDPNSVIDDVTIVAEGLRQYANYVAKHSVKVDPTIKMTPTLDLTTLIPQSQSSVMTAKEQKLKTRPMITPTMNPIEPLAKQNNFRRSISEPTTTGGGSTFRPDYMAQKKSLNEAAALKLSEKSRERKVPANRLSRVLSFGGLAVSMGFSAAEELAKRIVVGAVDNNNNNGKTENSVFATNLFLTKNNAQKIVDTLCQVRGAALKLGQMLSIQDNELLGPELQSIFERVRQSADYMPKSQLEAMVRHELGDNWQSLFSKFDMKPFAAASIGQVHQAQLDDDDGSLVAVKVQYPGVAESIESDIKNVLTIIKYANIFPEGLFIDHIMNYAKVELAWEVDYCREAQCQIRYGDLIREHSYPEENLRVPRVYESLSTRKVLTTELISGIPIDKLDDFNETSDPAVKNSVMERILRLFFRELFVFNYMQTDPNWSNFFYDYTTDTLSLIDFGNCRPFSEQFVMKYREIIEAAIENDRQTILDKSLEIGFLTGYETEMFKNAHADSVLIIGEALRISDRFDFSRQSVIKRINNQLPILLKHRLKPPPEEIYSLHRKLSGLFLLCCKLKVQVNCRAIYDDVVDQMIRLKQQQQHQSNQ</sequence>
<dbReference type="Pfam" id="PF03109">
    <property type="entry name" value="ABC1"/>
    <property type="match status" value="1"/>
</dbReference>
<evidence type="ECO:0000256" key="3">
    <source>
        <dbReference type="ARBA" id="ARBA00022679"/>
    </source>
</evidence>
<comment type="similarity">
    <text evidence="2">Belongs to the protein kinase superfamily. ADCK protein kinase family.</text>
</comment>
<evidence type="ECO:0000256" key="4">
    <source>
        <dbReference type="ARBA" id="ARBA00022741"/>
    </source>
</evidence>
<evidence type="ECO:0000259" key="6">
    <source>
        <dbReference type="Pfam" id="PF03109"/>
    </source>
</evidence>
<keyword evidence="4" id="KW-0547">Nucleotide-binding</keyword>
<gene>
    <name evidence="7" type="ORF">HUG17_9653</name>
</gene>
<dbReference type="InterPro" id="IPR011009">
    <property type="entry name" value="Kinase-like_dom_sf"/>
</dbReference>
<reference evidence="7" key="1">
    <citation type="submission" date="2020-06" db="EMBL/GenBank/DDBJ databases">
        <authorList>
            <person name="Ji K."/>
            <person name="Li J."/>
        </authorList>
    </citation>
    <scope>NUCLEOTIDE SEQUENCE</scope>
    <source>
        <strain evidence="7">JKM2019</strain>
        <tissue evidence="7">Whole body</tissue>
    </source>
</reference>
<feature type="domain" description="ABC1 atypical kinase-like" evidence="6">
    <location>
        <begin position="296"/>
        <end position="544"/>
    </location>
</feature>
<keyword evidence="3" id="KW-0808">Transferase</keyword>
<accession>A0A9D4P2R9</accession>
<dbReference type="GO" id="GO:0006744">
    <property type="term" value="P:ubiquinone biosynthetic process"/>
    <property type="evidence" value="ECO:0007669"/>
    <property type="project" value="TreeGrafter"/>
</dbReference>
<evidence type="ECO:0000313" key="7">
    <source>
        <dbReference type="EMBL" id="KAH7642962.1"/>
    </source>
</evidence>
<evidence type="ECO:0000256" key="5">
    <source>
        <dbReference type="ARBA" id="ARBA00022840"/>
    </source>
</evidence>
<reference evidence="7" key="2">
    <citation type="journal article" date="2021" name="World Allergy Organ. J.">
        <title>Chromosome-level assembly of Dermatophagoides farinae genome and transcriptome reveals two novel allergens Der f 37 and Der f 39.</title>
        <authorList>
            <person name="Chen J."/>
            <person name="Cai Z."/>
            <person name="Fan D."/>
            <person name="Hu J."/>
            <person name="Hou Y."/>
            <person name="He Y."/>
            <person name="Zhang Z."/>
            <person name="Zhao Z."/>
            <person name="Gao P."/>
            <person name="Hu W."/>
            <person name="Sun J."/>
            <person name="Li J."/>
            <person name="Ji K."/>
        </authorList>
    </citation>
    <scope>NUCLEOTIDE SEQUENCE</scope>
    <source>
        <strain evidence="7">JKM2019</strain>
    </source>
</reference>
<dbReference type="InterPro" id="IPR051409">
    <property type="entry name" value="Atypical_kinase_ADCK"/>
</dbReference>
<proteinExistence type="inferred from homology"/>
<comment type="pathway">
    <text evidence="1">Cofactor biosynthesis; ubiquinone biosynthesis.</text>
</comment>
<dbReference type="AlphaFoldDB" id="A0A9D4P2R9"/>
<evidence type="ECO:0000256" key="1">
    <source>
        <dbReference type="ARBA" id="ARBA00004749"/>
    </source>
</evidence>
<dbReference type="CDD" id="cd13970">
    <property type="entry name" value="ABC1_ADCK3"/>
    <property type="match status" value="1"/>
</dbReference>
<dbReference type="InterPro" id="IPR004147">
    <property type="entry name" value="ABC1_dom"/>
</dbReference>